<comment type="caution">
    <text evidence="7">The sequence shown here is derived from an EMBL/GenBank/DDBJ whole genome shotgun (WGS) entry which is preliminary data.</text>
</comment>
<dbReference type="InterPro" id="IPR045170">
    <property type="entry name" value="MTOX"/>
</dbReference>
<dbReference type="Proteomes" id="UP000319578">
    <property type="component" value="Unassembled WGS sequence"/>
</dbReference>
<keyword evidence="9" id="KW-1185">Reference proteome</keyword>
<evidence type="ECO:0000313" key="8">
    <source>
        <dbReference type="Proteomes" id="UP000036834"/>
    </source>
</evidence>
<dbReference type="InterPro" id="IPR036188">
    <property type="entry name" value="FAD/NAD-bd_sf"/>
</dbReference>
<comment type="cofactor">
    <cofactor evidence="1">
        <name>FAD</name>
        <dbReference type="ChEBI" id="CHEBI:57692"/>
    </cofactor>
</comment>
<reference evidence="6 9" key="3">
    <citation type="submission" date="2019-06" db="EMBL/GenBank/DDBJ databases">
        <title>Whole genome shotgun sequence of Brevibacillus reuszeri NBRC 15719.</title>
        <authorList>
            <person name="Hosoyama A."/>
            <person name="Uohara A."/>
            <person name="Ohji S."/>
            <person name="Ichikawa N."/>
        </authorList>
    </citation>
    <scope>NUCLEOTIDE SEQUENCE [LARGE SCALE GENOMIC DNA]</scope>
    <source>
        <strain evidence="6 9">NBRC 15719</strain>
    </source>
</reference>
<evidence type="ECO:0000256" key="1">
    <source>
        <dbReference type="ARBA" id="ARBA00001974"/>
    </source>
</evidence>
<dbReference type="Proteomes" id="UP000036834">
    <property type="component" value="Unassembled WGS sequence"/>
</dbReference>
<dbReference type="EMBL" id="BJON01000006">
    <property type="protein sequence ID" value="GED67853.1"/>
    <property type="molecule type" value="Genomic_DNA"/>
</dbReference>
<dbReference type="GO" id="GO:0050660">
    <property type="term" value="F:flavin adenine dinucleotide binding"/>
    <property type="evidence" value="ECO:0007669"/>
    <property type="project" value="InterPro"/>
</dbReference>
<sequence>MQHFDVIIVGAGSMGMAAGYYTAKQGVRTLLIDSHNPPHTMGSHHGDTRIIRHAYGEGKQYVPLALRSQELWRQLEDASGVELFAQTGVLTAGPKDQPFLQEVRESAERYSLPLEVLSATEVHARWSGIKLPENFYACFEPTSGVLYSEKCVAAYRDLAISTGATLLTDTRVTSIELDGEGVIVQTADEHYRAQKVLLSAGAWNPSLLASLGLSIPLAPTRKTVAWFGADEERYSSDRFPAFIFNLGDSSYYGFPSFDQTGVKIGRHDGGQLIDPDRLERTFGTYLSDEGDVRSFLETYMPQAAGPLCAGRVCIYTMTPDEHFVIDRHPAHSQIMIAAGFSGHGFKFASGIGEAASQWLIDGASTLDLSMFSLSRFA</sequence>
<protein>
    <submittedName>
        <fullName evidence="7">Methyltryptophan oxidase</fullName>
    </submittedName>
    <submittedName>
        <fullName evidence="6">N-methyl-L-tryptophan oxidase</fullName>
    </submittedName>
</protein>
<reference evidence="7" key="2">
    <citation type="submission" date="2015-07" db="EMBL/GenBank/DDBJ databases">
        <title>MeaNS - Measles Nucleotide Surveillance Program.</title>
        <authorList>
            <person name="Tran T."/>
            <person name="Druce J."/>
        </authorList>
    </citation>
    <scope>NUCLEOTIDE SEQUENCE</scope>
    <source>
        <strain evidence="7">DSM 9887</strain>
    </source>
</reference>
<dbReference type="SUPFAM" id="SSF54373">
    <property type="entry name" value="FAD-linked reductases, C-terminal domain"/>
    <property type="match status" value="1"/>
</dbReference>
<dbReference type="Pfam" id="PF01266">
    <property type="entry name" value="DAO"/>
    <property type="match status" value="1"/>
</dbReference>
<dbReference type="InterPro" id="IPR006076">
    <property type="entry name" value="FAD-dep_OxRdtase"/>
</dbReference>
<proteinExistence type="predicted"/>
<evidence type="ECO:0000259" key="5">
    <source>
        <dbReference type="Pfam" id="PF01266"/>
    </source>
</evidence>
<keyword evidence="4" id="KW-0560">Oxidoreductase</keyword>
<dbReference type="PANTHER" id="PTHR10961">
    <property type="entry name" value="PEROXISOMAL SARCOSINE OXIDASE"/>
    <property type="match status" value="1"/>
</dbReference>
<feature type="domain" description="FAD dependent oxidoreductase" evidence="5">
    <location>
        <begin position="5"/>
        <end position="358"/>
    </location>
</feature>
<reference evidence="8" key="1">
    <citation type="submission" date="2015-07" db="EMBL/GenBank/DDBJ databases">
        <title>Genome sequencing project for genomic taxonomy and phylogenomics of Bacillus-like bacteria.</title>
        <authorList>
            <person name="Liu B."/>
            <person name="Wang J."/>
            <person name="Zhu Y."/>
            <person name="Liu G."/>
            <person name="Chen Q."/>
            <person name="Chen Z."/>
            <person name="Lan J."/>
            <person name="Che J."/>
            <person name="Ge C."/>
            <person name="Shi H."/>
            <person name="Pan Z."/>
            <person name="Liu X."/>
        </authorList>
    </citation>
    <scope>NUCLEOTIDE SEQUENCE [LARGE SCALE GENOMIC DNA]</scope>
    <source>
        <strain evidence="8">DSM 9887</strain>
    </source>
</reference>
<keyword evidence="3" id="KW-0274">FAD</keyword>
<dbReference type="AlphaFoldDB" id="A0A0K9Z0N7"/>
<evidence type="ECO:0000256" key="4">
    <source>
        <dbReference type="ARBA" id="ARBA00023002"/>
    </source>
</evidence>
<dbReference type="PANTHER" id="PTHR10961:SF7">
    <property type="entry name" value="FAD DEPENDENT OXIDOREDUCTASE DOMAIN-CONTAINING PROTEIN"/>
    <property type="match status" value="1"/>
</dbReference>
<dbReference type="SUPFAM" id="SSF51905">
    <property type="entry name" value="FAD/NAD(P)-binding domain"/>
    <property type="match status" value="1"/>
</dbReference>
<dbReference type="OrthoDB" id="9794226at2"/>
<evidence type="ECO:0000256" key="3">
    <source>
        <dbReference type="ARBA" id="ARBA00022827"/>
    </source>
</evidence>
<dbReference type="RefSeq" id="WP_049736766.1">
    <property type="nucleotide sequence ID" value="NZ_BJON01000006.1"/>
</dbReference>
<dbReference type="Gene3D" id="3.50.50.60">
    <property type="entry name" value="FAD/NAD(P)-binding domain"/>
    <property type="match status" value="1"/>
</dbReference>
<gene>
    <name evidence="6" type="primary">solA</name>
    <name evidence="7" type="ORF">ADS79_02205</name>
    <name evidence="6" type="ORF">BRE01_15550</name>
</gene>
<evidence type="ECO:0000256" key="2">
    <source>
        <dbReference type="ARBA" id="ARBA00022630"/>
    </source>
</evidence>
<dbReference type="Gene3D" id="3.30.9.10">
    <property type="entry name" value="D-Amino Acid Oxidase, subunit A, domain 2"/>
    <property type="match status" value="1"/>
</dbReference>
<keyword evidence="2" id="KW-0285">Flavoprotein</keyword>
<organism evidence="7 8">
    <name type="scientific">Brevibacillus reuszeri</name>
    <dbReference type="NCBI Taxonomy" id="54915"/>
    <lineage>
        <taxon>Bacteria</taxon>
        <taxon>Bacillati</taxon>
        <taxon>Bacillota</taxon>
        <taxon>Bacilli</taxon>
        <taxon>Bacillales</taxon>
        <taxon>Paenibacillaceae</taxon>
        <taxon>Brevibacillus</taxon>
    </lineage>
</organism>
<dbReference type="GO" id="GO:0008115">
    <property type="term" value="F:sarcosine oxidase activity"/>
    <property type="evidence" value="ECO:0007669"/>
    <property type="project" value="TreeGrafter"/>
</dbReference>
<dbReference type="GO" id="GO:0005829">
    <property type="term" value="C:cytosol"/>
    <property type="evidence" value="ECO:0007669"/>
    <property type="project" value="TreeGrafter"/>
</dbReference>
<dbReference type="PATRIC" id="fig|54915.3.peg.5600"/>
<dbReference type="STRING" id="54915.ADS79_02205"/>
<evidence type="ECO:0000313" key="9">
    <source>
        <dbReference type="Proteomes" id="UP000319578"/>
    </source>
</evidence>
<evidence type="ECO:0000313" key="7">
    <source>
        <dbReference type="EMBL" id="KNB74519.1"/>
    </source>
</evidence>
<evidence type="ECO:0000313" key="6">
    <source>
        <dbReference type="EMBL" id="GED67853.1"/>
    </source>
</evidence>
<dbReference type="NCBIfam" id="NF008425">
    <property type="entry name" value="PRK11259.1"/>
    <property type="match status" value="1"/>
</dbReference>
<dbReference type="EMBL" id="LGIQ01000002">
    <property type="protein sequence ID" value="KNB74519.1"/>
    <property type="molecule type" value="Genomic_DNA"/>
</dbReference>
<accession>A0A0K9Z0N7</accession>
<name>A0A0K9Z0N7_9BACL</name>